<proteinExistence type="predicted"/>
<dbReference type="AlphaFoldDB" id="E9SFA7"/>
<evidence type="ECO:0000259" key="1">
    <source>
        <dbReference type="PROSITE" id="PS51736"/>
    </source>
</evidence>
<dbReference type="STRING" id="246199.CUS_4685"/>
<dbReference type="Gene3D" id="3.40.50.1390">
    <property type="entry name" value="Resolvase, N-terminal catalytic domain"/>
    <property type="match status" value="1"/>
</dbReference>
<dbReference type="eggNOG" id="COG1961">
    <property type="taxonomic scope" value="Bacteria"/>
</dbReference>
<organism evidence="2 3">
    <name type="scientific">Ruminococcus albus 8</name>
    <dbReference type="NCBI Taxonomy" id="246199"/>
    <lineage>
        <taxon>Bacteria</taxon>
        <taxon>Bacillati</taxon>
        <taxon>Bacillota</taxon>
        <taxon>Clostridia</taxon>
        <taxon>Eubacteriales</taxon>
        <taxon>Oscillospiraceae</taxon>
        <taxon>Ruminococcus</taxon>
    </lineage>
</organism>
<dbReference type="PANTHER" id="PTHR30461">
    <property type="entry name" value="DNA-INVERTASE FROM LAMBDOID PROPHAGE"/>
    <property type="match status" value="1"/>
</dbReference>
<dbReference type="PROSITE" id="PS51736">
    <property type="entry name" value="RECOMBINASES_3"/>
    <property type="match status" value="1"/>
</dbReference>
<evidence type="ECO:0000313" key="2">
    <source>
        <dbReference type="EMBL" id="EGC02044.1"/>
    </source>
</evidence>
<gene>
    <name evidence="2" type="ORF">CUS_4685</name>
</gene>
<dbReference type="EMBL" id="ADKM02000113">
    <property type="protein sequence ID" value="EGC02044.1"/>
    <property type="molecule type" value="Genomic_DNA"/>
</dbReference>
<dbReference type="CDD" id="cd00338">
    <property type="entry name" value="Ser_Recombinase"/>
    <property type="match status" value="1"/>
</dbReference>
<dbReference type="Proteomes" id="UP000004259">
    <property type="component" value="Unassembled WGS sequence"/>
</dbReference>
<feature type="domain" description="Resolvase/invertase-type recombinase catalytic" evidence="1">
    <location>
        <begin position="11"/>
        <end position="101"/>
    </location>
</feature>
<sequence length="101" mass="11692">MKKKVTNNGGVTAIYVRRSVADRDNNSLSIESQKEDCIRNVGEDCVYRLYCNNGFSGKDTEHRPAFQQMMSDAREGLISRSVVKKYDRFSRNMREYLNITD</sequence>
<dbReference type="InterPro" id="IPR006119">
    <property type="entry name" value="Resolv_N"/>
</dbReference>
<dbReference type="PANTHER" id="PTHR30461:SF23">
    <property type="entry name" value="DNA RECOMBINASE-RELATED"/>
    <property type="match status" value="1"/>
</dbReference>
<dbReference type="SMART" id="SM00857">
    <property type="entry name" value="Resolvase"/>
    <property type="match status" value="1"/>
</dbReference>
<dbReference type="RefSeq" id="WP_002851692.1">
    <property type="nucleotide sequence ID" value="NZ_ADKM02000113.1"/>
</dbReference>
<dbReference type="GO" id="GO:0000150">
    <property type="term" value="F:DNA strand exchange activity"/>
    <property type="evidence" value="ECO:0007669"/>
    <property type="project" value="InterPro"/>
</dbReference>
<accession>E9SFA7</accession>
<dbReference type="GO" id="GO:0003677">
    <property type="term" value="F:DNA binding"/>
    <property type="evidence" value="ECO:0007669"/>
    <property type="project" value="InterPro"/>
</dbReference>
<keyword evidence="3" id="KW-1185">Reference proteome</keyword>
<comment type="caution">
    <text evidence="2">The sequence shown here is derived from an EMBL/GenBank/DDBJ whole genome shotgun (WGS) entry which is preliminary data.</text>
</comment>
<reference evidence="2 3" key="1">
    <citation type="submission" date="2011-02" db="EMBL/GenBank/DDBJ databases">
        <authorList>
            <person name="Nelson K.E."/>
            <person name="Sutton G."/>
            <person name="Torralba M."/>
            <person name="Durkin S."/>
            <person name="Harkins D."/>
            <person name="Montgomery R."/>
            <person name="Ziemer C."/>
            <person name="Klaassens E."/>
            <person name="Ocuiv P."/>
            <person name="Morrison M."/>
        </authorList>
    </citation>
    <scope>NUCLEOTIDE SEQUENCE [LARGE SCALE GENOMIC DNA]</scope>
    <source>
        <strain evidence="2 3">8</strain>
    </source>
</reference>
<protein>
    <recommendedName>
        <fullName evidence="1">Resolvase/invertase-type recombinase catalytic domain-containing protein</fullName>
    </recommendedName>
</protein>
<dbReference type="InterPro" id="IPR050639">
    <property type="entry name" value="SSR_resolvase"/>
</dbReference>
<dbReference type="Pfam" id="PF00239">
    <property type="entry name" value="Resolvase"/>
    <property type="match status" value="1"/>
</dbReference>
<dbReference type="SUPFAM" id="SSF53041">
    <property type="entry name" value="Resolvase-like"/>
    <property type="match status" value="1"/>
</dbReference>
<name>E9SFA7_RUMAL</name>
<dbReference type="InterPro" id="IPR036162">
    <property type="entry name" value="Resolvase-like_N_sf"/>
</dbReference>
<evidence type="ECO:0000313" key="3">
    <source>
        <dbReference type="Proteomes" id="UP000004259"/>
    </source>
</evidence>